<accession>A0A2M7FXZ9</accession>
<name>A0A2M7FXZ9_9BACT</name>
<comment type="caution">
    <text evidence="2">The sequence shown here is derived from an EMBL/GenBank/DDBJ whole genome shotgun (WGS) entry which is preliminary data.</text>
</comment>
<protein>
    <recommendedName>
        <fullName evidence="4">Transporter</fullName>
    </recommendedName>
</protein>
<reference evidence="2 3" key="1">
    <citation type="submission" date="2017-09" db="EMBL/GenBank/DDBJ databases">
        <title>Depth-based differentiation of microbial function through sediment-hosted aquifers and enrichment of novel symbionts in the deep terrestrial subsurface.</title>
        <authorList>
            <person name="Probst A.J."/>
            <person name="Ladd B."/>
            <person name="Jarett J.K."/>
            <person name="Geller-Mcgrath D.E."/>
            <person name="Sieber C.M."/>
            <person name="Emerson J.B."/>
            <person name="Anantharaman K."/>
            <person name="Thomas B.C."/>
            <person name="Malmstrom R."/>
            <person name="Stieglmeier M."/>
            <person name="Klingl A."/>
            <person name="Woyke T."/>
            <person name="Ryan C.M."/>
            <person name="Banfield J.F."/>
        </authorList>
    </citation>
    <scope>NUCLEOTIDE SEQUENCE [LARGE SCALE GENOMIC DNA]</scope>
    <source>
        <strain evidence="2">CG17_big_fil_post_rev_8_21_14_2_50_48_46</strain>
    </source>
</reference>
<organism evidence="2 3">
    <name type="scientific">bacterium (Candidatus Blackallbacteria) CG17_big_fil_post_rev_8_21_14_2_50_48_46</name>
    <dbReference type="NCBI Taxonomy" id="2014261"/>
    <lineage>
        <taxon>Bacteria</taxon>
        <taxon>Candidatus Blackallbacteria</taxon>
    </lineage>
</organism>
<keyword evidence="1" id="KW-0732">Signal</keyword>
<feature type="signal peptide" evidence="1">
    <location>
        <begin position="1"/>
        <end position="23"/>
    </location>
</feature>
<feature type="chain" id="PRO_5014650014" description="Transporter" evidence="1">
    <location>
        <begin position="24"/>
        <end position="303"/>
    </location>
</feature>
<proteinExistence type="predicted"/>
<evidence type="ECO:0008006" key="4">
    <source>
        <dbReference type="Google" id="ProtNLM"/>
    </source>
</evidence>
<evidence type="ECO:0000313" key="3">
    <source>
        <dbReference type="Proteomes" id="UP000231019"/>
    </source>
</evidence>
<sequence length="303" mass="33635">MLKTLISLSLFGLLLGLSGTCWATESAWPVRKDALFLEIQPQWGSYSNDEPSAVQELKSTTRVEFGYIEKGVFAFEVPFRALARQASENLASGFSTQSTANAFTDLWIGHYYQIFEEPLSLTLRTGLSLPLGYALDTQPVLGEGQLNLDMAILAGYLLKPLPAYLQAGTGYRLRGNYSALHIRRQVALAAGKTLDKPSDQLEAFAEAGYWLHPALLLSLGIDGDFGLTQENALQQSSLYFRPRLAWRIQPDFDLSLQYDQPLWTQNLPFISSFRLGAHLRFGQAQDKTTGLRGGETEADFNTP</sequence>
<dbReference type="AlphaFoldDB" id="A0A2M7FXZ9"/>
<dbReference type="Proteomes" id="UP000231019">
    <property type="component" value="Unassembled WGS sequence"/>
</dbReference>
<dbReference type="EMBL" id="PFFQ01000063">
    <property type="protein sequence ID" value="PIW14185.1"/>
    <property type="molecule type" value="Genomic_DNA"/>
</dbReference>
<evidence type="ECO:0000313" key="2">
    <source>
        <dbReference type="EMBL" id="PIW14185.1"/>
    </source>
</evidence>
<evidence type="ECO:0000256" key="1">
    <source>
        <dbReference type="SAM" id="SignalP"/>
    </source>
</evidence>
<gene>
    <name evidence="2" type="ORF">COW36_22680</name>
</gene>